<dbReference type="AlphaFoldDB" id="A0A2S1KQC1"/>
<reference evidence="2 3" key="1">
    <citation type="submission" date="2017-04" db="EMBL/GenBank/DDBJ databases">
        <title>Weissella cibaria strain m2 complete genome.</title>
        <authorList>
            <person name="Pan Q."/>
            <person name="Tan M."/>
            <person name="Yao F."/>
            <person name="Su S."/>
        </authorList>
    </citation>
    <scope>NUCLEOTIDE SEQUENCE [LARGE SCALE GENOMIC DNA]</scope>
    <source>
        <strain evidence="2 3">M2</strain>
    </source>
</reference>
<keyword evidence="1" id="KW-0812">Transmembrane</keyword>
<dbReference type="Pfam" id="PF10269">
    <property type="entry name" value="Tmemb_185A"/>
    <property type="match status" value="1"/>
</dbReference>
<feature type="transmembrane region" description="Helical" evidence="1">
    <location>
        <begin position="20"/>
        <end position="41"/>
    </location>
</feature>
<proteinExistence type="predicted"/>
<accession>A0A2S1KQC1</accession>
<gene>
    <name evidence="2" type="ORF">B6254_0713</name>
</gene>
<name>A0A2S1KQC1_9LACO</name>
<evidence type="ECO:0000313" key="2">
    <source>
        <dbReference type="EMBL" id="AWF95123.1"/>
    </source>
</evidence>
<organism evidence="2 3">
    <name type="scientific">Weissella cibaria</name>
    <dbReference type="NCBI Taxonomy" id="137591"/>
    <lineage>
        <taxon>Bacteria</taxon>
        <taxon>Bacillati</taxon>
        <taxon>Bacillota</taxon>
        <taxon>Bacilli</taxon>
        <taxon>Lactobacillales</taxon>
        <taxon>Lactobacillaceae</taxon>
        <taxon>Weissella</taxon>
    </lineage>
</organism>
<keyword evidence="1" id="KW-0472">Membrane</keyword>
<keyword evidence="1" id="KW-1133">Transmembrane helix</keyword>
<dbReference type="Proteomes" id="UP000244870">
    <property type="component" value="Chromosome"/>
</dbReference>
<evidence type="ECO:0008006" key="4">
    <source>
        <dbReference type="Google" id="ProtNLM"/>
    </source>
</evidence>
<sequence>MNIFWVATVLMIILKLAGVIGWSWWLVFSPVILSVVLNILIEGLSVSISHKVTTRVTDEHEERPYWSNRGDK</sequence>
<evidence type="ECO:0000313" key="3">
    <source>
        <dbReference type="Proteomes" id="UP000244870"/>
    </source>
</evidence>
<dbReference type="InterPro" id="IPR019396">
    <property type="entry name" value="TM_Fragile-X-F-assoc"/>
</dbReference>
<evidence type="ECO:0000256" key="1">
    <source>
        <dbReference type="SAM" id="Phobius"/>
    </source>
</evidence>
<dbReference type="EMBL" id="CP020928">
    <property type="protein sequence ID" value="AWF95123.1"/>
    <property type="molecule type" value="Genomic_DNA"/>
</dbReference>
<dbReference type="RefSeq" id="WP_108730133.1">
    <property type="nucleotide sequence ID" value="NZ_CP020928.1"/>
</dbReference>
<protein>
    <recommendedName>
        <fullName evidence="4">Transmembrane Fragile-X-F protein</fullName>
    </recommendedName>
</protein>